<dbReference type="Pfam" id="PF13231">
    <property type="entry name" value="PMT_2"/>
    <property type="match status" value="1"/>
</dbReference>
<dbReference type="GO" id="GO:0005886">
    <property type="term" value="C:plasma membrane"/>
    <property type="evidence" value="ECO:0007669"/>
    <property type="project" value="UniProtKB-SubCell"/>
</dbReference>
<dbReference type="AlphaFoldDB" id="A0A1M7NB32"/>
<organism evidence="10 11">
    <name type="scientific">Roseibium suaedae</name>
    <dbReference type="NCBI Taxonomy" id="735517"/>
    <lineage>
        <taxon>Bacteria</taxon>
        <taxon>Pseudomonadati</taxon>
        <taxon>Pseudomonadota</taxon>
        <taxon>Alphaproteobacteria</taxon>
        <taxon>Hyphomicrobiales</taxon>
        <taxon>Stappiaceae</taxon>
        <taxon>Roseibium</taxon>
    </lineage>
</organism>
<feature type="transmembrane region" description="Helical" evidence="8">
    <location>
        <begin position="343"/>
        <end position="364"/>
    </location>
</feature>
<feature type="transmembrane region" description="Helical" evidence="8">
    <location>
        <begin position="7"/>
        <end position="26"/>
    </location>
</feature>
<name>A0A1M7NB32_9HYPH</name>
<dbReference type="Proteomes" id="UP000186002">
    <property type="component" value="Unassembled WGS sequence"/>
</dbReference>
<keyword evidence="5 8" id="KW-0812">Transmembrane</keyword>
<keyword evidence="6 8" id="KW-1133">Transmembrane helix</keyword>
<sequence length="499" mass="55456">MLTTRTAILYICAISLAWALLPSLLFPNPPLDVVEGYAWGRSLALGYNKHPPMQAWLLEASYWLTGRGTYGAYWLSQISLICGYACIWQLGRRMGLTVAEACLSVLLASVTFYFTQPAPEFNPNILQIPVWAGMMLAFHRALEKGKLSDWILLGVLSAFGLYTKYFAALLIGTIGLYALVYPQARRHIATPGPWAAMATCIALIFPHLMWLRETDFQTLTYAANRSQTASGLADHLTSPLNFLTGQLLNHAPLLAVLLIGFGANLKRAASGFTALRQQEDKRGQDQRFLLWFAFVPLAVVLLASAVTGSAFKQMWGTPMFVLSGLLSIWFLRPVLALLSQRRTLYAAIFIQLVFLGILVGQAVLEPLWKTKATRIHYPGQAIANFLEGEWSSRMGTPLPYVAGDMWSTANITLHGESRPVMLLDGDLTYSPWVDAQDLRERGLMLVWSGKDQPKVPGHLAHFYPDMDADGSRDFVFGSKTTIPPVTIYWKIIPPGEVRE</sequence>
<dbReference type="EMBL" id="FRBW01000004">
    <property type="protein sequence ID" value="SHN00311.1"/>
    <property type="molecule type" value="Genomic_DNA"/>
</dbReference>
<keyword evidence="11" id="KW-1185">Reference proteome</keyword>
<keyword evidence="3 10" id="KW-0328">Glycosyltransferase</keyword>
<dbReference type="PANTHER" id="PTHR33908:SF9">
    <property type="entry name" value="BLL5595 PROTEIN"/>
    <property type="match status" value="1"/>
</dbReference>
<feature type="transmembrane region" description="Helical" evidence="8">
    <location>
        <begin position="97"/>
        <end position="115"/>
    </location>
</feature>
<dbReference type="RefSeq" id="WP_073014838.1">
    <property type="nucleotide sequence ID" value="NZ_FRBW01000004.1"/>
</dbReference>
<gene>
    <name evidence="10" type="ORF">SAMN05444272_3774</name>
</gene>
<evidence type="ECO:0000256" key="2">
    <source>
        <dbReference type="ARBA" id="ARBA00022475"/>
    </source>
</evidence>
<accession>A0A1M7NB32</accession>
<dbReference type="GO" id="GO:0016763">
    <property type="term" value="F:pentosyltransferase activity"/>
    <property type="evidence" value="ECO:0007669"/>
    <property type="project" value="TreeGrafter"/>
</dbReference>
<dbReference type="PANTHER" id="PTHR33908">
    <property type="entry name" value="MANNOSYLTRANSFERASE YKCB-RELATED"/>
    <property type="match status" value="1"/>
</dbReference>
<feature type="domain" description="Glycosyltransferase RgtA/B/C/D-like" evidence="9">
    <location>
        <begin position="49"/>
        <end position="210"/>
    </location>
</feature>
<protein>
    <submittedName>
        <fullName evidence="10">Dolichyl-phosphate-mannose-protein mannosyltransferase</fullName>
    </submittedName>
</protein>
<dbReference type="GO" id="GO:0009103">
    <property type="term" value="P:lipopolysaccharide biosynthetic process"/>
    <property type="evidence" value="ECO:0007669"/>
    <property type="project" value="UniProtKB-ARBA"/>
</dbReference>
<keyword evidence="2" id="KW-1003">Cell membrane</keyword>
<feature type="transmembrane region" description="Helical" evidence="8">
    <location>
        <begin position="288"/>
        <end position="307"/>
    </location>
</feature>
<reference evidence="10 11" key="1">
    <citation type="submission" date="2016-11" db="EMBL/GenBank/DDBJ databases">
        <authorList>
            <person name="Jaros S."/>
            <person name="Januszkiewicz K."/>
            <person name="Wedrychowicz H."/>
        </authorList>
    </citation>
    <scope>NUCLEOTIDE SEQUENCE [LARGE SCALE GENOMIC DNA]</scope>
    <source>
        <strain evidence="10 11">DSM 22153</strain>
    </source>
</reference>
<evidence type="ECO:0000259" key="9">
    <source>
        <dbReference type="Pfam" id="PF13231"/>
    </source>
</evidence>
<evidence type="ECO:0000256" key="6">
    <source>
        <dbReference type="ARBA" id="ARBA00022989"/>
    </source>
</evidence>
<evidence type="ECO:0000313" key="10">
    <source>
        <dbReference type="EMBL" id="SHN00311.1"/>
    </source>
</evidence>
<keyword evidence="7 8" id="KW-0472">Membrane</keyword>
<comment type="subcellular location">
    <subcellularLocation>
        <location evidence="1">Cell membrane</location>
        <topology evidence="1">Multi-pass membrane protein</topology>
    </subcellularLocation>
</comment>
<evidence type="ECO:0000256" key="1">
    <source>
        <dbReference type="ARBA" id="ARBA00004651"/>
    </source>
</evidence>
<dbReference type="InterPro" id="IPR050297">
    <property type="entry name" value="LipidA_mod_glycosyltrf_83"/>
</dbReference>
<evidence type="ECO:0000256" key="7">
    <source>
        <dbReference type="ARBA" id="ARBA00023136"/>
    </source>
</evidence>
<keyword evidence="4 10" id="KW-0808">Transferase</keyword>
<evidence type="ECO:0000256" key="8">
    <source>
        <dbReference type="SAM" id="Phobius"/>
    </source>
</evidence>
<proteinExistence type="predicted"/>
<feature type="transmembrane region" description="Helical" evidence="8">
    <location>
        <begin position="150"/>
        <end position="180"/>
    </location>
</feature>
<evidence type="ECO:0000313" key="11">
    <source>
        <dbReference type="Proteomes" id="UP000186002"/>
    </source>
</evidence>
<evidence type="ECO:0000256" key="3">
    <source>
        <dbReference type="ARBA" id="ARBA00022676"/>
    </source>
</evidence>
<feature type="transmembrane region" description="Helical" evidence="8">
    <location>
        <begin position="313"/>
        <end position="331"/>
    </location>
</feature>
<evidence type="ECO:0000256" key="5">
    <source>
        <dbReference type="ARBA" id="ARBA00022692"/>
    </source>
</evidence>
<feature type="transmembrane region" description="Helical" evidence="8">
    <location>
        <begin position="192"/>
        <end position="211"/>
    </location>
</feature>
<feature type="transmembrane region" description="Helical" evidence="8">
    <location>
        <begin position="71"/>
        <end position="90"/>
    </location>
</feature>
<evidence type="ECO:0000256" key="4">
    <source>
        <dbReference type="ARBA" id="ARBA00022679"/>
    </source>
</evidence>
<dbReference type="InterPro" id="IPR038731">
    <property type="entry name" value="RgtA/B/C-like"/>
</dbReference>
<dbReference type="OrthoDB" id="7671407at2"/>
<dbReference type="STRING" id="735517.SAMN05444272_3774"/>